<sequence>MRRIITLIILIAVASPALVGTVAAENNTTMTAAPTPEVTRTIDLSPTTRITNWRFSNGTFYLTIQADLPTRIAITDAGELSRILTEGDGPAAGKARVRRMTLTPGETVVKFHAEDINGASAITVSSSNADGIVAIRSDAIETGKPPVDYGTVQTLLGGTAIASAGGTFYWVKRKRDEKEMEVEREW</sequence>
<dbReference type="Proteomes" id="UP000183894">
    <property type="component" value="Unassembled WGS sequence"/>
</dbReference>
<organism evidence="1 2">
    <name type="scientific">Haloferax larsenii</name>
    <dbReference type="NCBI Taxonomy" id="302484"/>
    <lineage>
        <taxon>Archaea</taxon>
        <taxon>Methanobacteriati</taxon>
        <taxon>Methanobacteriota</taxon>
        <taxon>Stenosarchaea group</taxon>
        <taxon>Halobacteria</taxon>
        <taxon>Halobacteriales</taxon>
        <taxon>Haloferacaceae</taxon>
        <taxon>Haloferax</taxon>
    </lineage>
</organism>
<evidence type="ECO:0000313" key="2">
    <source>
        <dbReference type="Proteomes" id="UP000183894"/>
    </source>
</evidence>
<dbReference type="EMBL" id="FOAD01000002">
    <property type="protein sequence ID" value="SEK90593.1"/>
    <property type="molecule type" value="Genomic_DNA"/>
</dbReference>
<dbReference type="InterPro" id="IPR058376">
    <property type="entry name" value="DUF8063"/>
</dbReference>
<proteinExistence type="predicted"/>
<gene>
    <name evidence="1" type="ORF">SAMN04488691_102124</name>
</gene>
<reference evidence="1 2" key="1">
    <citation type="submission" date="2016-10" db="EMBL/GenBank/DDBJ databases">
        <authorList>
            <person name="de Groot N.N."/>
        </authorList>
    </citation>
    <scope>NUCLEOTIDE SEQUENCE [LARGE SCALE GENOMIC DNA]</scope>
    <source>
        <strain evidence="1 2">CDM_5</strain>
    </source>
</reference>
<dbReference type="Pfam" id="PF26259">
    <property type="entry name" value="DUF8063"/>
    <property type="match status" value="1"/>
</dbReference>
<protein>
    <submittedName>
        <fullName evidence="1">Uncharacterized protein</fullName>
    </submittedName>
</protein>
<name>A0A1H7KUQ2_HALLR</name>
<accession>A0A1H7KUQ2</accession>
<dbReference type="OrthoDB" id="292645at2157"/>
<dbReference type="AlphaFoldDB" id="A0A1H7KUQ2"/>
<dbReference type="RefSeq" id="WP_074792772.1">
    <property type="nucleotide sequence ID" value="NZ_FOAD01000002.1"/>
</dbReference>
<evidence type="ECO:0000313" key="1">
    <source>
        <dbReference type="EMBL" id="SEK90593.1"/>
    </source>
</evidence>